<sequence>MAEIVGRDDQITTLDALLDHAIDRRGGALVLRGEAGIGKSALLEHAARAGRARGMRVLRVTGVQAEVQIAYAGLDLLLRPLRPAASDTSSPYRMAVEVLDLLGEPDGAVLLVIEDAHWLDAATWETLTFLCRRLESDRIAVLMAVREGEDIDRRLAAAGLPELRLEPLSPADSAMLLDRTAPGLAPALHGRVLDEAAGNPLGIVELGSAVARSGGSALLPSSLPLSVRVERTFDGLVADLPPDTRRLLLVAALLDGDSLDEILAAMRVLTGAEVPADAVQPAVTARLVTVDEHYDLRFRHPLLRSALRQQAAAGERRRVHQALAEVLSGSPGRRLWHRASAAPGPDEALARELTDLALGATQQQTVAVAAATVNRAIQLSQDPAARGRRQIMACTLMREQGDSQSAQRILEDVDVSALRPADQARLAMMRESFSSKAWSGAEQLLAYADLIDTMRRDDNAGFAIDALAEIALRIYYSNAPAHVIDRFTDVALALGDGGDDPRLSGVLLTIAPAGRGADGLDRLRQLVHRTGLSPGVRCDLSIAAWAAGAFEIAGAFALSSAAELRAQGRIGALAVALNAGAGAHAGLGDARTALPLAAECIALAQETGQLMWALGGGLIAALAEALSGDVAAARRRADVAEQIFTAARRLPMLALVQRARGVAALAEGHADDAFRQLIRVYDPADSAHLPHQRLHLLGFLAEAAVLGGFLDELRPVVAEMEPIAARSQSPALLVGLGYARAVLTGDYETALAQDLTGWPFDRARLQLTYGSALRRSFKLTESRPLLRAAADTFDSLGATPWADRARAELRATGETRRKPMDALAVLTPQEQQIARLTAEGLSNREIGTRLFLSPRTISTHLYRIYPKINVSSRAELARVITSSDVV</sequence>
<evidence type="ECO:0000313" key="5">
    <source>
        <dbReference type="Proteomes" id="UP000680865"/>
    </source>
</evidence>
<dbReference type="PROSITE" id="PS00622">
    <property type="entry name" value="HTH_LUXR_1"/>
    <property type="match status" value="1"/>
</dbReference>
<evidence type="ECO:0000256" key="1">
    <source>
        <dbReference type="ARBA" id="ARBA00022741"/>
    </source>
</evidence>
<dbReference type="Pfam" id="PF00196">
    <property type="entry name" value="GerE"/>
    <property type="match status" value="1"/>
</dbReference>
<dbReference type="PROSITE" id="PS50043">
    <property type="entry name" value="HTH_LUXR_2"/>
    <property type="match status" value="1"/>
</dbReference>
<evidence type="ECO:0000313" key="4">
    <source>
        <dbReference type="EMBL" id="GIM68076.1"/>
    </source>
</evidence>
<dbReference type="Gene3D" id="1.10.10.10">
    <property type="entry name" value="Winged helix-like DNA-binding domain superfamily/Winged helix DNA-binding domain"/>
    <property type="match status" value="1"/>
</dbReference>
<dbReference type="Gene3D" id="3.40.50.300">
    <property type="entry name" value="P-loop containing nucleotide triphosphate hydrolases"/>
    <property type="match status" value="1"/>
</dbReference>
<name>A0A919SAR6_9ACTN</name>
<dbReference type="PRINTS" id="PR00038">
    <property type="entry name" value="HTHLUXR"/>
</dbReference>
<reference evidence="4" key="1">
    <citation type="submission" date="2021-03" db="EMBL/GenBank/DDBJ databases">
        <title>Whole genome shotgun sequence of Actinoplanes consettensis NBRC 14913.</title>
        <authorList>
            <person name="Komaki H."/>
            <person name="Tamura T."/>
        </authorList>
    </citation>
    <scope>NUCLEOTIDE SEQUENCE</scope>
    <source>
        <strain evidence="4">NBRC 14913</strain>
    </source>
</reference>
<dbReference type="PANTHER" id="PTHR16305:SF35">
    <property type="entry name" value="TRANSCRIPTIONAL ACTIVATOR DOMAIN"/>
    <property type="match status" value="1"/>
</dbReference>
<gene>
    <name evidence="4" type="ORF">Aco04nite_09140</name>
</gene>
<dbReference type="GO" id="GO:0005524">
    <property type="term" value="F:ATP binding"/>
    <property type="evidence" value="ECO:0007669"/>
    <property type="project" value="UniProtKB-KW"/>
</dbReference>
<dbReference type="PANTHER" id="PTHR16305">
    <property type="entry name" value="TESTICULAR SOLUBLE ADENYLYL CYCLASE"/>
    <property type="match status" value="1"/>
</dbReference>
<dbReference type="SUPFAM" id="SSF52540">
    <property type="entry name" value="P-loop containing nucleoside triphosphate hydrolases"/>
    <property type="match status" value="1"/>
</dbReference>
<dbReference type="GO" id="GO:0004016">
    <property type="term" value="F:adenylate cyclase activity"/>
    <property type="evidence" value="ECO:0007669"/>
    <property type="project" value="TreeGrafter"/>
</dbReference>
<dbReference type="SUPFAM" id="SSF46894">
    <property type="entry name" value="C-terminal effector domain of the bipartite response regulators"/>
    <property type="match status" value="1"/>
</dbReference>
<dbReference type="SMART" id="SM00421">
    <property type="entry name" value="HTH_LUXR"/>
    <property type="match status" value="1"/>
</dbReference>
<evidence type="ECO:0000259" key="3">
    <source>
        <dbReference type="PROSITE" id="PS50043"/>
    </source>
</evidence>
<dbReference type="AlphaFoldDB" id="A0A919SAR6"/>
<dbReference type="EMBL" id="BOQP01000004">
    <property type="protein sequence ID" value="GIM68076.1"/>
    <property type="molecule type" value="Genomic_DNA"/>
</dbReference>
<dbReference type="GO" id="GO:0005737">
    <property type="term" value="C:cytoplasm"/>
    <property type="evidence" value="ECO:0007669"/>
    <property type="project" value="TreeGrafter"/>
</dbReference>
<keyword evidence="2" id="KW-0067">ATP-binding</keyword>
<dbReference type="CDD" id="cd06170">
    <property type="entry name" value="LuxR_C_like"/>
    <property type="match status" value="1"/>
</dbReference>
<comment type="caution">
    <text evidence="4">The sequence shown here is derived from an EMBL/GenBank/DDBJ whole genome shotgun (WGS) entry which is preliminary data.</text>
</comment>
<proteinExistence type="predicted"/>
<dbReference type="Proteomes" id="UP000680865">
    <property type="component" value="Unassembled WGS sequence"/>
</dbReference>
<dbReference type="GO" id="GO:0003677">
    <property type="term" value="F:DNA binding"/>
    <property type="evidence" value="ECO:0007669"/>
    <property type="project" value="InterPro"/>
</dbReference>
<dbReference type="GO" id="GO:0006355">
    <property type="term" value="P:regulation of DNA-templated transcription"/>
    <property type="evidence" value="ECO:0007669"/>
    <property type="project" value="InterPro"/>
</dbReference>
<dbReference type="Pfam" id="PF13191">
    <property type="entry name" value="AAA_16"/>
    <property type="match status" value="1"/>
</dbReference>
<dbReference type="RefSeq" id="WP_212995894.1">
    <property type="nucleotide sequence ID" value="NZ_BAAATW010000002.1"/>
</dbReference>
<protein>
    <submittedName>
        <fullName evidence="4">LuxR family transcriptional regulator</fullName>
    </submittedName>
</protein>
<dbReference type="InterPro" id="IPR041664">
    <property type="entry name" value="AAA_16"/>
</dbReference>
<dbReference type="InterPro" id="IPR027417">
    <property type="entry name" value="P-loop_NTPase"/>
</dbReference>
<accession>A0A919SAR6</accession>
<keyword evidence="1" id="KW-0547">Nucleotide-binding</keyword>
<dbReference type="InterPro" id="IPR016032">
    <property type="entry name" value="Sig_transdc_resp-reg_C-effctor"/>
</dbReference>
<feature type="domain" description="HTH luxR-type" evidence="3">
    <location>
        <begin position="819"/>
        <end position="884"/>
    </location>
</feature>
<dbReference type="InterPro" id="IPR000792">
    <property type="entry name" value="Tscrpt_reg_LuxR_C"/>
</dbReference>
<evidence type="ECO:0000256" key="2">
    <source>
        <dbReference type="ARBA" id="ARBA00022840"/>
    </source>
</evidence>
<dbReference type="InterPro" id="IPR036388">
    <property type="entry name" value="WH-like_DNA-bd_sf"/>
</dbReference>
<keyword evidence="5" id="KW-1185">Reference proteome</keyword>
<organism evidence="4 5">
    <name type="scientific">Winogradskya consettensis</name>
    <dbReference type="NCBI Taxonomy" id="113560"/>
    <lineage>
        <taxon>Bacteria</taxon>
        <taxon>Bacillati</taxon>
        <taxon>Actinomycetota</taxon>
        <taxon>Actinomycetes</taxon>
        <taxon>Micromonosporales</taxon>
        <taxon>Micromonosporaceae</taxon>
        <taxon>Winogradskya</taxon>
    </lineage>
</organism>